<evidence type="ECO:0008006" key="3">
    <source>
        <dbReference type="Google" id="ProtNLM"/>
    </source>
</evidence>
<name>A0A916YK81_9BACT</name>
<reference evidence="1" key="1">
    <citation type="journal article" date="2014" name="Int. J. Syst. Evol. Microbiol.">
        <title>Complete genome sequence of Corynebacterium casei LMG S-19264T (=DSM 44701T), isolated from a smear-ripened cheese.</title>
        <authorList>
            <consortium name="US DOE Joint Genome Institute (JGI-PGF)"/>
            <person name="Walter F."/>
            <person name="Albersmeier A."/>
            <person name="Kalinowski J."/>
            <person name="Ruckert C."/>
        </authorList>
    </citation>
    <scope>NUCLEOTIDE SEQUENCE</scope>
    <source>
        <strain evidence="1">CGMCC 1.15958</strain>
    </source>
</reference>
<protein>
    <recommendedName>
        <fullName evidence="3">DUF1493 family protein</fullName>
    </recommendedName>
</protein>
<dbReference type="Proteomes" id="UP000609064">
    <property type="component" value="Unassembled WGS sequence"/>
</dbReference>
<proteinExistence type="predicted"/>
<dbReference type="AlphaFoldDB" id="A0A916YK81"/>
<keyword evidence="2" id="KW-1185">Reference proteome</keyword>
<gene>
    <name evidence="1" type="ORF">GCM10011514_10300</name>
</gene>
<reference evidence="1" key="2">
    <citation type="submission" date="2020-09" db="EMBL/GenBank/DDBJ databases">
        <authorList>
            <person name="Sun Q."/>
            <person name="Zhou Y."/>
        </authorList>
    </citation>
    <scope>NUCLEOTIDE SEQUENCE</scope>
    <source>
        <strain evidence="1">CGMCC 1.15958</strain>
    </source>
</reference>
<accession>A0A916YK81</accession>
<comment type="caution">
    <text evidence="1">The sequence shown here is derived from an EMBL/GenBank/DDBJ whole genome shotgun (WGS) entry which is preliminary data.</text>
</comment>
<dbReference type="EMBL" id="BMKK01000002">
    <property type="protein sequence ID" value="GGD48225.1"/>
    <property type="molecule type" value="Genomic_DNA"/>
</dbReference>
<organism evidence="1 2">
    <name type="scientific">Emticicia aquatilis</name>
    <dbReference type="NCBI Taxonomy" id="1537369"/>
    <lineage>
        <taxon>Bacteria</taxon>
        <taxon>Pseudomonadati</taxon>
        <taxon>Bacteroidota</taxon>
        <taxon>Cytophagia</taxon>
        <taxon>Cytophagales</taxon>
        <taxon>Leadbetterellaceae</taxon>
        <taxon>Emticicia</taxon>
    </lineage>
</organism>
<sequence length="92" mass="11043">MKFDLYFLTSYLHQNFLIAPSEVTLSKNFKTDFGLNREEIDSMLEYLEGVFDLKFPAKRTPDRYEFVLDLVFYIIIYDDIIKNDNYESSLFN</sequence>
<evidence type="ECO:0000313" key="2">
    <source>
        <dbReference type="Proteomes" id="UP000609064"/>
    </source>
</evidence>
<evidence type="ECO:0000313" key="1">
    <source>
        <dbReference type="EMBL" id="GGD48225.1"/>
    </source>
</evidence>
<dbReference type="RefSeq" id="WP_188764970.1">
    <property type="nucleotide sequence ID" value="NZ_BMKK01000002.1"/>
</dbReference>